<dbReference type="Proteomes" id="UP001224433">
    <property type="component" value="Chromosome"/>
</dbReference>
<gene>
    <name evidence="2" type="ORF">P8A20_00045</name>
    <name evidence="3" type="ORF">P8A20_37060</name>
</gene>
<reference evidence="3 4" key="1">
    <citation type="submission" date="2023-03" db="EMBL/GenBank/DDBJ databases">
        <title>Isolation and description of six Streptomyces strains from soil environments, able to metabolize different microbial glucans.</title>
        <authorList>
            <person name="Widen T."/>
            <person name="Larsbrink J."/>
        </authorList>
    </citation>
    <scope>NUCLEOTIDE SEQUENCE [LARGE SCALE GENOMIC DNA]</scope>
    <source>
        <strain evidence="3 4">Alt3</strain>
    </source>
</reference>
<dbReference type="EMBL" id="CP120983">
    <property type="protein sequence ID" value="WLQ62076.1"/>
    <property type="molecule type" value="Genomic_DNA"/>
</dbReference>
<feature type="transmembrane region" description="Helical" evidence="1">
    <location>
        <begin position="34"/>
        <end position="53"/>
    </location>
</feature>
<keyword evidence="1" id="KW-0812">Transmembrane</keyword>
<evidence type="ECO:0000313" key="2">
    <source>
        <dbReference type="EMBL" id="WLQ62076.1"/>
    </source>
</evidence>
<name>A0ABY9JPT0_9ACTN</name>
<organism evidence="3 4">
    <name type="scientific">Streptomyces glycanivorans</name>
    <dbReference type="NCBI Taxonomy" id="3033808"/>
    <lineage>
        <taxon>Bacteria</taxon>
        <taxon>Bacillati</taxon>
        <taxon>Actinomycetota</taxon>
        <taxon>Actinomycetes</taxon>
        <taxon>Kitasatosporales</taxon>
        <taxon>Streptomycetaceae</taxon>
        <taxon>Streptomyces</taxon>
    </lineage>
</organism>
<feature type="transmembrane region" description="Helical" evidence="1">
    <location>
        <begin position="59"/>
        <end position="76"/>
    </location>
</feature>
<sequence length="92" mass="9761">MPLTPSPAPHGCIVGPKTARGFGFRRAVGWVRKIVIMVSLAVTAAALGWMWHAGHGSEIAGELLVAVLIVAVTAVYRGVKQLFRSGGEPAWR</sequence>
<keyword evidence="1" id="KW-0472">Membrane</keyword>
<evidence type="ECO:0000313" key="4">
    <source>
        <dbReference type="Proteomes" id="UP001224433"/>
    </source>
</evidence>
<dbReference type="EMBL" id="CP120983">
    <property type="protein sequence ID" value="WLQ68799.1"/>
    <property type="molecule type" value="Genomic_DNA"/>
</dbReference>
<accession>A0ABY9JPT0</accession>
<protein>
    <submittedName>
        <fullName evidence="3">Uncharacterized protein</fullName>
    </submittedName>
</protein>
<keyword evidence="4" id="KW-1185">Reference proteome</keyword>
<keyword evidence="1" id="KW-1133">Transmembrane helix</keyword>
<dbReference type="RefSeq" id="WP_147958127.1">
    <property type="nucleotide sequence ID" value="NZ_CP120983.1"/>
</dbReference>
<proteinExistence type="predicted"/>
<evidence type="ECO:0000313" key="3">
    <source>
        <dbReference type="EMBL" id="WLQ68799.1"/>
    </source>
</evidence>
<evidence type="ECO:0000256" key="1">
    <source>
        <dbReference type="SAM" id="Phobius"/>
    </source>
</evidence>